<proteinExistence type="predicted"/>
<sequence length="227" mass="26833">MLLLETSSKHKLNRLLNELFPISEESWGYYQFQRDILRKRISLEQQKEFIQQAIMCGKQTARALRKRYPHKSIMELCGILGTNVVHCKSEATAERVTFATYDKEEGIRLMLEPIQRFVQESEHPDLTTTQITDSILAHELFHHIEMSDPLIYTQQTKIELWHIFSYKYYSTIRSLSEIAAMSFSQEINQFGFHPYILEVAMVWPYDPERSEKLLAEVQEIEQRKIEA</sequence>
<organism evidence="1 2">
    <name type="scientific">Enterococcus durans</name>
    <dbReference type="NCBI Taxonomy" id="53345"/>
    <lineage>
        <taxon>Bacteria</taxon>
        <taxon>Bacillati</taxon>
        <taxon>Bacillota</taxon>
        <taxon>Bacilli</taxon>
        <taxon>Lactobacillales</taxon>
        <taxon>Enterococcaceae</taxon>
        <taxon>Enterococcus</taxon>
    </lineage>
</organism>
<accession>A0A367CIF5</accession>
<reference evidence="1 2" key="1">
    <citation type="submission" date="2015-06" db="EMBL/GenBank/DDBJ databases">
        <title>The Genome Sequence of Enterococcus durans 4EA1.</title>
        <authorList>
            <consortium name="The Broad Institute Genomics Platform"/>
            <consortium name="The Broad Institute Genome Sequencing Center for Infectious Disease"/>
            <person name="Earl A.M."/>
            <person name="Van Tyne D."/>
            <person name="Lebreton F."/>
            <person name="Saavedra J.T."/>
            <person name="Gilmore M.S."/>
            <person name="Manson Mcguire A."/>
            <person name="Clock S."/>
            <person name="Crupain M."/>
            <person name="Rangan U."/>
            <person name="Young S."/>
            <person name="Abouelleil A."/>
            <person name="Cao P."/>
            <person name="Chapman S.B."/>
            <person name="Griggs A."/>
            <person name="Priest M."/>
            <person name="Shea T."/>
            <person name="Wortman J."/>
            <person name="Nusbaum C."/>
            <person name="Birren B."/>
        </authorList>
    </citation>
    <scope>NUCLEOTIDE SEQUENCE [LARGE SCALE GENOMIC DNA]</scope>
    <source>
        <strain evidence="1 2">4EA1</strain>
    </source>
</reference>
<gene>
    <name evidence="1" type="ORF">EA71_00326</name>
</gene>
<protein>
    <submittedName>
        <fullName evidence="1">Uncharacterized protein</fullName>
    </submittedName>
</protein>
<evidence type="ECO:0000313" key="1">
    <source>
        <dbReference type="EMBL" id="RCA12122.1"/>
    </source>
</evidence>
<evidence type="ECO:0000313" key="2">
    <source>
        <dbReference type="Proteomes" id="UP000252797"/>
    </source>
</evidence>
<dbReference type="Proteomes" id="UP000252797">
    <property type="component" value="Unassembled WGS sequence"/>
</dbReference>
<dbReference type="EMBL" id="LEPB01000001">
    <property type="protein sequence ID" value="RCA12122.1"/>
    <property type="molecule type" value="Genomic_DNA"/>
</dbReference>
<dbReference type="STRING" id="53345.LIU_00115"/>
<comment type="caution">
    <text evidence="1">The sequence shown here is derived from an EMBL/GenBank/DDBJ whole genome shotgun (WGS) entry which is preliminary data.</text>
</comment>
<name>A0A367CIF5_9ENTE</name>
<dbReference type="AlphaFoldDB" id="A0A367CIF5"/>